<evidence type="ECO:0000256" key="1">
    <source>
        <dbReference type="ARBA" id="ARBA00022604"/>
    </source>
</evidence>
<proteinExistence type="inferred from homology"/>
<feature type="region of interest" description="Disordered" evidence="3">
    <location>
        <begin position="43"/>
        <end position="65"/>
    </location>
</feature>
<protein>
    <submittedName>
        <fullName evidence="4">UDP-N-acetylenolpyruvoylglucosamine reductase</fullName>
    </submittedName>
</protein>
<comment type="caution">
    <text evidence="4">The sequence shown here is derived from an EMBL/GenBank/DDBJ whole genome shotgun (WGS) entry which is preliminary data.</text>
</comment>
<dbReference type="PANTHER" id="PTHR34045">
    <property type="entry name" value="OS03G0406300 PROTEIN"/>
    <property type="match status" value="1"/>
</dbReference>
<evidence type="ECO:0000256" key="2">
    <source>
        <dbReference type="ARBA" id="ARBA00024198"/>
    </source>
</evidence>
<dbReference type="InterPro" id="IPR044683">
    <property type="entry name" value="LAZY"/>
</dbReference>
<reference evidence="4" key="1">
    <citation type="journal article" date="2023" name="Science">
        <title>Elucidation of the pathway for biosynthesis of saponin adjuvants from the soapbark tree.</title>
        <authorList>
            <person name="Reed J."/>
            <person name="Orme A."/>
            <person name="El-Demerdash A."/>
            <person name="Owen C."/>
            <person name="Martin L.B.B."/>
            <person name="Misra R.C."/>
            <person name="Kikuchi S."/>
            <person name="Rejzek M."/>
            <person name="Martin A.C."/>
            <person name="Harkess A."/>
            <person name="Leebens-Mack J."/>
            <person name="Louveau T."/>
            <person name="Stephenson M.J."/>
            <person name="Osbourn A."/>
        </authorList>
    </citation>
    <scope>NUCLEOTIDE SEQUENCE</scope>
    <source>
        <strain evidence="4">S10</strain>
    </source>
</reference>
<sequence length="81" mass="9317">MVKNGQGAHTVMQKQTAIRAILHKKINPQRSNPTMTQKKYLETRHMTKSSNYDVDESDSNAEDGKWVNTDSDCQLLYIDVY</sequence>
<accession>A0AAD7LD92</accession>
<name>A0AAD7LD92_QUISA</name>
<comment type="similarity">
    <text evidence="2">Belongs to the LAZY family.</text>
</comment>
<evidence type="ECO:0000313" key="4">
    <source>
        <dbReference type="EMBL" id="KAJ7956004.1"/>
    </source>
</evidence>
<dbReference type="Proteomes" id="UP001163823">
    <property type="component" value="Chromosome 9"/>
</dbReference>
<organism evidence="4 5">
    <name type="scientific">Quillaja saponaria</name>
    <name type="common">Soap bark tree</name>
    <dbReference type="NCBI Taxonomy" id="32244"/>
    <lineage>
        <taxon>Eukaryota</taxon>
        <taxon>Viridiplantae</taxon>
        <taxon>Streptophyta</taxon>
        <taxon>Embryophyta</taxon>
        <taxon>Tracheophyta</taxon>
        <taxon>Spermatophyta</taxon>
        <taxon>Magnoliopsida</taxon>
        <taxon>eudicotyledons</taxon>
        <taxon>Gunneridae</taxon>
        <taxon>Pentapetalae</taxon>
        <taxon>rosids</taxon>
        <taxon>fabids</taxon>
        <taxon>Fabales</taxon>
        <taxon>Quillajaceae</taxon>
        <taxon>Quillaja</taxon>
    </lineage>
</organism>
<keyword evidence="5" id="KW-1185">Reference proteome</keyword>
<dbReference type="KEGG" id="qsa:O6P43_022508"/>
<gene>
    <name evidence="4" type="ORF">O6P43_022508</name>
</gene>
<evidence type="ECO:0000313" key="5">
    <source>
        <dbReference type="Proteomes" id="UP001163823"/>
    </source>
</evidence>
<dbReference type="EMBL" id="JARAOO010000009">
    <property type="protein sequence ID" value="KAJ7956004.1"/>
    <property type="molecule type" value="Genomic_DNA"/>
</dbReference>
<dbReference type="GO" id="GO:0040008">
    <property type="term" value="P:regulation of growth"/>
    <property type="evidence" value="ECO:0007669"/>
    <property type="project" value="InterPro"/>
</dbReference>
<dbReference type="GO" id="GO:0009630">
    <property type="term" value="P:gravitropism"/>
    <property type="evidence" value="ECO:0007669"/>
    <property type="project" value="InterPro"/>
</dbReference>
<evidence type="ECO:0000256" key="3">
    <source>
        <dbReference type="SAM" id="MobiDB-lite"/>
    </source>
</evidence>
<keyword evidence="1" id="KW-0341">Growth regulation</keyword>
<dbReference type="AlphaFoldDB" id="A0AAD7LD92"/>
<dbReference type="PANTHER" id="PTHR34045:SF3">
    <property type="entry name" value="PROTEIN LAZY 4"/>
    <property type="match status" value="1"/>
</dbReference>